<dbReference type="Gene3D" id="3.30.70.120">
    <property type="match status" value="1"/>
</dbReference>
<comment type="pathway">
    <text evidence="2">Amino-acid biosynthesis; L-histidine biosynthesis; L-histidine from 5-phospho-alpha-D-ribose 1-diphosphate: step 1/9.</text>
</comment>
<sequence>GVNRPGHISRHYHTISRTKRTELRFRKEGSCAGGVAMMLQAPTSCGVQQRCLPSLCTFRSTDVTSCRYVRRMQSLRTTSRAHVTVVCSLNNSTVVQAPRPTTLQQRDNLRLALPSKGRMAEDTLQLLRDCQLTVVKPNPRQYVAEIAQMPGLEVWFQRATDVVRKLLYGDVDLGIVGADMVAEIGNDDPDLVVVHDGLSFGKCHLALGVPNTGKFAGVKSLDDLKRMYSSEQAPLRVVTGYHNVARKFFADNNFEHVKLLSADGALEAAPAMGFADIILDLVSSGVTLRENNLREVAGGRVMASQGVLVASRRALLERPGLLGLVHELLERLDAHLVADSYYSVVANMRGESAEAVAALLLGSKLLGGLEGPTISPVLTRGADGGPAQHGFYAAQVCVPKSLLYPAVKEIRKLGGSGVLVLPIMYIFDEEPHRWRALLDTLGLSRGDVAV</sequence>
<evidence type="ECO:0000259" key="8">
    <source>
        <dbReference type="Pfam" id="PF01634"/>
    </source>
</evidence>
<accession>A0A1D2A1E3</accession>
<dbReference type="UniPathway" id="UPA00031">
    <property type="reaction ID" value="UER00006"/>
</dbReference>
<dbReference type="PANTHER" id="PTHR21403">
    <property type="entry name" value="ATP PHOSPHORIBOSYLTRANSFERASE ATP-PRTASE"/>
    <property type="match status" value="1"/>
</dbReference>
<keyword evidence="5" id="KW-0328">Glycosyltransferase</keyword>
<keyword evidence="6" id="KW-0808">Transferase</keyword>
<dbReference type="InterPro" id="IPR001348">
    <property type="entry name" value="ATP_PRibTrfase_HisG"/>
</dbReference>
<evidence type="ECO:0000256" key="1">
    <source>
        <dbReference type="ARBA" id="ARBA00000915"/>
    </source>
</evidence>
<dbReference type="InterPro" id="IPR013115">
    <property type="entry name" value="HisG_C"/>
</dbReference>
<keyword evidence="7" id="KW-0368">Histidine biosynthesis</keyword>
<evidence type="ECO:0000256" key="3">
    <source>
        <dbReference type="ARBA" id="ARBA00011946"/>
    </source>
</evidence>
<proteinExistence type="predicted"/>
<dbReference type="SUPFAM" id="SSF53850">
    <property type="entry name" value="Periplasmic binding protein-like II"/>
    <property type="match status" value="1"/>
</dbReference>
<dbReference type="GO" id="GO:0005737">
    <property type="term" value="C:cytoplasm"/>
    <property type="evidence" value="ECO:0007669"/>
    <property type="project" value="InterPro"/>
</dbReference>
<dbReference type="PANTHER" id="PTHR21403:SF8">
    <property type="entry name" value="ATP PHOSPHORIBOSYLTRANSFERASE"/>
    <property type="match status" value="1"/>
</dbReference>
<dbReference type="InterPro" id="IPR011322">
    <property type="entry name" value="N-reg_PII-like_a/b"/>
</dbReference>
<dbReference type="InterPro" id="IPR015867">
    <property type="entry name" value="N-reg_PII/ATP_PRibTrfase_C"/>
</dbReference>
<feature type="domain" description="Histidine biosynthesis HisG C-terminal" evidence="9">
    <location>
        <begin position="338"/>
        <end position="423"/>
    </location>
</feature>
<dbReference type="NCBIfam" id="TIGR03455">
    <property type="entry name" value="HisG_C-term"/>
    <property type="match status" value="1"/>
</dbReference>
<dbReference type="SUPFAM" id="SSF54913">
    <property type="entry name" value="GlnB-like"/>
    <property type="match status" value="1"/>
</dbReference>
<dbReference type="NCBIfam" id="TIGR00070">
    <property type="entry name" value="hisG"/>
    <property type="match status" value="1"/>
</dbReference>
<dbReference type="InterPro" id="IPR018198">
    <property type="entry name" value="ATP_PRibTrfase_CS"/>
</dbReference>
<dbReference type="AlphaFoldDB" id="A0A1D2A1E3"/>
<protein>
    <recommendedName>
        <fullName evidence="3">ATP phosphoribosyltransferase</fullName>
        <ecNumber evidence="3">2.4.2.17</ecNumber>
    </recommendedName>
</protein>
<feature type="non-terminal residue" evidence="10">
    <location>
        <position position="1"/>
    </location>
</feature>
<dbReference type="GO" id="GO:0000287">
    <property type="term" value="F:magnesium ion binding"/>
    <property type="evidence" value="ECO:0007669"/>
    <property type="project" value="InterPro"/>
</dbReference>
<dbReference type="CDD" id="cd13593">
    <property type="entry name" value="PBP2_HisGL3"/>
    <property type="match status" value="1"/>
</dbReference>
<dbReference type="Pfam" id="PF01634">
    <property type="entry name" value="HisG"/>
    <property type="match status" value="1"/>
</dbReference>
<keyword evidence="4" id="KW-0028">Amino-acid biosynthesis</keyword>
<evidence type="ECO:0000256" key="2">
    <source>
        <dbReference type="ARBA" id="ARBA00004667"/>
    </source>
</evidence>
<evidence type="ECO:0000256" key="6">
    <source>
        <dbReference type="ARBA" id="ARBA00022679"/>
    </source>
</evidence>
<dbReference type="Gene3D" id="3.40.190.10">
    <property type="entry name" value="Periplasmic binding protein-like II"/>
    <property type="match status" value="2"/>
</dbReference>
<dbReference type="EMBL" id="GDKF01005620">
    <property type="protein sequence ID" value="JAT73002.1"/>
    <property type="molecule type" value="Transcribed_RNA"/>
</dbReference>
<evidence type="ECO:0000259" key="9">
    <source>
        <dbReference type="Pfam" id="PF08029"/>
    </source>
</evidence>
<comment type="catalytic activity">
    <reaction evidence="1">
        <text>1-(5-phospho-beta-D-ribosyl)-ATP + diphosphate = 5-phospho-alpha-D-ribose 1-diphosphate + ATP</text>
        <dbReference type="Rhea" id="RHEA:18473"/>
        <dbReference type="ChEBI" id="CHEBI:30616"/>
        <dbReference type="ChEBI" id="CHEBI:33019"/>
        <dbReference type="ChEBI" id="CHEBI:58017"/>
        <dbReference type="ChEBI" id="CHEBI:73183"/>
        <dbReference type="EC" id="2.4.2.17"/>
    </reaction>
</comment>
<name>A0A1D2A1E3_AUXPR</name>
<dbReference type="GO" id="GO:0000105">
    <property type="term" value="P:L-histidine biosynthetic process"/>
    <property type="evidence" value="ECO:0007669"/>
    <property type="project" value="UniProtKB-UniPathway"/>
</dbReference>
<feature type="domain" description="ATP phosphoribosyltransferase catalytic" evidence="8">
    <location>
        <begin position="158"/>
        <end position="332"/>
    </location>
</feature>
<dbReference type="PROSITE" id="PS01316">
    <property type="entry name" value="ATP_P_PHORIBOSYLTR"/>
    <property type="match status" value="1"/>
</dbReference>
<evidence type="ECO:0000313" key="10">
    <source>
        <dbReference type="EMBL" id="JAT73002.1"/>
    </source>
</evidence>
<evidence type="ECO:0000256" key="7">
    <source>
        <dbReference type="ARBA" id="ARBA00023102"/>
    </source>
</evidence>
<organism evidence="10">
    <name type="scientific">Auxenochlorella protothecoides</name>
    <name type="common">Green microalga</name>
    <name type="synonym">Chlorella protothecoides</name>
    <dbReference type="NCBI Taxonomy" id="3075"/>
    <lineage>
        <taxon>Eukaryota</taxon>
        <taxon>Viridiplantae</taxon>
        <taxon>Chlorophyta</taxon>
        <taxon>core chlorophytes</taxon>
        <taxon>Trebouxiophyceae</taxon>
        <taxon>Chlorellales</taxon>
        <taxon>Chlorellaceae</taxon>
        <taxon>Auxenochlorella</taxon>
    </lineage>
</organism>
<evidence type="ECO:0000256" key="4">
    <source>
        <dbReference type="ARBA" id="ARBA00022605"/>
    </source>
</evidence>
<gene>
    <name evidence="10" type="ORF">g.100471</name>
</gene>
<dbReference type="GO" id="GO:0003879">
    <property type="term" value="F:ATP phosphoribosyltransferase activity"/>
    <property type="evidence" value="ECO:0007669"/>
    <property type="project" value="UniProtKB-EC"/>
</dbReference>
<reference evidence="10" key="1">
    <citation type="submission" date="2015-08" db="EMBL/GenBank/DDBJ databases">
        <authorList>
            <person name="Babu N.S."/>
            <person name="Beckwith C.J."/>
            <person name="Beseler K.G."/>
            <person name="Brison A."/>
            <person name="Carone J.V."/>
            <person name="Caskin T.P."/>
            <person name="Diamond M."/>
            <person name="Durham M.E."/>
            <person name="Foxe J.M."/>
            <person name="Go M."/>
            <person name="Henderson B.A."/>
            <person name="Jones I.B."/>
            <person name="McGettigan J.A."/>
            <person name="Micheletti S.J."/>
            <person name="Nasrallah M.E."/>
            <person name="Ortiz D."/>
            <person name="Piller C.R."/>
            <person name="Privatt S.R."/>
            <person name="Schneider S.L."/>
            <person name="Sharp S."/>
            <person name="Smith T.C."/>
            <person name="Stanton J.D."/>
            <person name="Ullery H.E."/>
            <person name="Wilson R.J."/>
            <person name="Serrano M.G."/>
            <person name="Buck G."/>
            <person name="Lee V."/>
            <person name="Wang Y."/>
            <person name="Carvalho R."/>
            <person name="Voegtly L."/>
            <person name="Shi R."/>
            <person name="Duckworth R."/>
            <person name="Johnson A."/>
            <person name="Loviza R."/>
            <person name="Walstead R."/>
            <person name="Shah Z."/>
            <person name="Kiflezghi M."/>
            <person name="Wade K."/>
            <person name="Ball S.L."/>
            <person name="Bradley K.W."/>
            <person name="Asai D.J."/>
            <person name="Bowman C.A."/>
            <person name="Russell D.A."/>
            <person name="Pope W.H."/>
            <person name="Jacobs-Sera D."/>
            <person name="Hendrix R.W."/>
            <person name="Hatfull G.F."/>
        </authorList>
    </citation>
    <scope>NUCLEOTIDE SEQUENCE</scope>
</reference>
<dbReference type="Pfam" id="PF08029">
    <property type="entry name" value="HisG_C"/>
    <property type="match status" value="1"/>
</dbReference>
<evidence type="ECO:0000256" key="5">
    <source>
        <dbReference type="ARBA" id="ARBA00022676"/>
    </source>
</evidence>
<dbReference type="InterPro" id="IPR013820">
    <property type="entry name" value="ATP_PRibTrfase_cat"/>
</dbReference>
<dbReference type="EC" id="2.4.2.17" evidence="3"/>